<dbReference type="EMBL" id="PSQE01000002">
    <property type="protein sequence ID" value="RHN71750.1"/>
    <property type="molecule type" value="Genomic_DNA"/>
</dbReference>
<feature type="compositionally biased region" description="Basic and acidic residues" evidence="1">
    <location>
        <begin position="331"/>
        <end position="348"/>
    </location>
</feature>
<dbReference type="Proteomes" id="UP000002051">
    <property type="component" value="Chromosome 2"/>
</dbReference>
<dbReference type="ExpressionAtlas" id="G7IFC1">
    <property type="expression patterns" value="differential"/>
</dbReference>
<reference evidence="4" key="3">
    <citation type="submission" date="2015-04" db="UniProtKB">
        <authorList>
            <consortium name="EnsemblPlants"/>
        </authorList>
    </citation>
    <scope>IDENTIFICATION</scope>
    <source>
        <strain evidence="4">cv. Jemalong A17</strain>
    </source>
</reference>
<reference evidence="2 5" key="2">
    <citation type="journal article" date="2014" name="BMC Genomics">
        <title>An improved genome release (version Mt4.0) for the model legume Medicago truncatula.</title>
        <authorList>
            <person name="Tang H."/>
            <person name="Krishnakumar V."/>
            <person name="Bidwell S."/>
            <person name="Rosen B."/>
            <person name="Chan A."/>
            <person name="Zhou S."/>
            <person name="Gentzbittel L."/>
            <person name="Childs K.L."/>
            <person name="Yandell M."/>
            <person name="Gundlach H."/>
            <person name="Mayer K.F."/>
            <person name="Schwartz D.C."/>
            <person name="Town C.D."/>
        </authorList>
    </citation>
    <scope>GENOME REANNOTATION</scope>
    <source>
        <strain evidence="4 5">cv. Jemalong A17</strain>
    </source>
</reference>
<dbReference type="OrthoDB" id="785936at2759"/>
<name>G7IFC1_MEDTR</name>
<feature type="compositionally biased region" description="Basic and acidic residues" evidence="1">
    <location>
        <begin position="657"/>
        <end position="675"/>
    </location>
</feature>
<evidence type="ECO:0000313" key="5">
    <source>
        <dbReference type="Proteomes" id="UP000002051"/>
    </source>
</evidence>
<reference evidence="3" key="4">
    <citation type="journal article" date="2018" name="Nat. Plants">
        <title>Whole-genome landscape of Medicago truncatula symbiotic genes.</title>
        <authorList>
            <person name="Pecrix Y."/>
            <person name="Gamas P."/>
            <person name="Carrere S."/>
        </authorList>
    </citation>
    <scope>NUCLEOTIDE SEQUENCE</scope>
    <source>
        <tissue evidence="3">Leaves</tissue>
    </source>
</reference>
<evidence type="ECO:0000256" key="1">
    <source>
        <dbReference type="SAM" id="MobiDB-lite"/>
    </source>
</evidence>
<dbReference type="Gramene" id="rna7384">
    <property type="protein sequence ID" value="RHN71750.1"/>
    <property type="gene ID" value="gene7384"/>
</dbReference>
<feature type="region of interest" description="Disordered" evidence="1">
    <location>
        <begin position="289"/>
        <end position="495"/>
    </location>
</feature>
<feature type="compositionally biased region" description="Basic and acidic residues" evidence="1">
    <location>
        <begin position="394"/>
        <end position="410"/>
    </location>
</feature>
<proteinExistence type="predicted"/>
<dbReference type="PaxDb" id="3880-AES63599"/>
<evidence type="ECO:0000313" key="2">
    <source>
        <dbReference type="EMBL" id="AES63599.1"/>
    </source>
</evidence>
<reference evidence="2 5" key="1">
    <citation type="journal article" date="2011" name="Nature">
        <title>The Medicago genome provides insight into the evolution of rhizobial symbioses.</title>
        <authorList>
            <person name="Young N.D."/>
            <person name="Debelle F."/>
            <person name="Oldroyd G.E."/>
            <person name="Geurts R."/>
            <person name="Cannon S.B."/>
            <person name="Udvardi M.K."/>
            <person name="Benedito V.A."/>
            <person name="Mayer K.F."/>
            <person name="Gouzy J."/>
            <person name="Schoof H."/>
            <person name="Van de Peer Y."/>
            <person name="Proost S."/>
            <person name="Cook D.R."/>
            <person name="Meyers B.C."/>
            <person name="Spannagl M."/>
            <person name="Cheung F."/>
            <person name="De Mita S."/>
            <person name="Krishnakumar V."/>
            <person name="Gundlach H."/>
            <person name="Zhou S."/>
            <person name="Mudge J."/>
            <person name="Bharti A.K."/>
            <person name="Murray J.D."/>
            <person name="Naoumkina M.A."/>
            <person name="Rosen B."/>
            <person name="Silverstein K.A."/>
            <person name="Tang H."/>
            <person name="Rombauts S."/>
            <person name="Zhao P.X."/>
            <person name="Zhou P."/>
            <person name="Barbe V."/>
            <person name="Bardou P."/>
            <person name="Bechner M."/>
            <person name="Bellec A."/>
            <person name="Berger A."/>
            <person name="Berges H."/>
            <person name="Bidwell S."/>
            <person name="Bisseling T."/>
            <person name="Choisne N."/>
            <person name="Couloux A."/>
            <person name="Denny R."/>
            <person name="Deshpande S."/>
            <person name="Dai X."/>
            <person name="Doyle J.J."/>
            <person name="Dudez A.M."/>
            <person name="Farmer A.D."/>
            <person name="Fouteau S."/>
            <person name="Franken C."/>
            <person name="Gibelin C."/>
            <person name="Gish J."/>
            <person name="Goldstein S."/>
            <person name="Gonzalez A.J."/>
            <person name="Green P.J."/>
            <person name="Hallab A."/>
            <person name="Hartog M."/>
            <person name="Hua A."/>
            <person name="Humphray S.J."/>
            <person name="Jeong D.H."/>
            <person name="Jing Y."/>
            <person name="Jocker A."/>
            <person name="Kenton S.M."/>
            <person name="Kim D.J."/>
            <person name="Klee K."/>
            <person name="Lai H."/>
            <person name="Lang C."/>
            <person name="Lin S."/>
            <person name="Macmil S.L."/>
            <person name="Magdelenat G."/>
            <person name="Matthews L."/>
            <person name="McCorrison J."/>
            <person name="Monaghan E.L."/>
            <person name="Mun J.H."/>
            <person name="Najar F.Z."/>
            <person name="Nicholson C."/>
            <person name="Noirot C."/>
            <person name="O'Bleness M."/>
            <person name="Paule C.R."/>
            <person name="Poulain J."/>
            <person name="Prion F."/>
            <person name="Qin B."/>
            <person name="Qu C."/>
            <person name="Retzel E.F."/>
            <person name="Riddle C."/>
            <person name="Sallet E."/>
            <person name="Samain S."/>
            <person name="Samson N."/>
            <person name="Sanders I."/>
            <person name="Saurat O."/>
            <person name="Scarpelli C."/>
            <person name="Schiex T."/>
            <person name="Segurens B."/>
            <person name="Severin A.J."/>
            <person name="Sherrier D.J."/>
            <person name="Shi R."/>
            <person name="Sims S."/>
            <person name="Singer S.R."/>
            <person name="Sinharoy S."/>
            <person name="Sterck L."/>
            <person name="Viollet A."/>
            <person name="Wang B.B."/>
            <person name="Wang K."/>
            <person name="Wang M."/>
            <person name="Wang X."/>
            <person name="Warfsmann J."/>
            <person name="Weissenbach J."/>
            <person name="White D.D."/>
            <person name="White J.D."/>
            <person name="Wiley G.B."/>
            <person name="Wincker P."/>
            <person name="Xing Y."/>
            <person name="Yang L."/>
            <person name="Yao Z."/>
            <person name="Ying F."/>
            <person name="Zhai J."/>
            <person name="Zhou L."/>
            <person name="Zuber A."/>
            <person name="Denarie J."/>
            <person name="Dixon R.A."/>
            <person name="May G.D."/>
            <person name="Schwartz D.C."/>
            <person name="Rogers J."/>
            <person name="Quetier F."/>
            <person name="Town C.D."/>
            <person name="Roe B.A."/>
        </authorList>
    </citation>
    <scope>NUCLEOTIDE SEQUENCE [LARGE SCALE GENOMIC DNA]</scope>
    <source>
        <strain evidence="2">A17</strain>
        <strain evidence="4 5">cv. Jemalong A17</strain>
    </source>
</reference>
<dbReference type="OMA" id="KICAGMK"/>
<feature type="compositionally biased region" description="Basic and acidic residues" evidence="1">
    <location>
        <begin position="289"/>
        <end position="303"/>
    </location>
</feature>
<feature type="compositionally biased region" description="Basic residues" evidence="1">
    <location>
        <begin position="411"/>
        <end position="426"/>
    </location>
</feature>
<feature type="region of interest" description="Disordered" evidence="1">
    <location>
        <begin position="657"/>
        <end position="708"/>
    </location>
</feature>
<evidence type="ECO:0000313" key="4">
    <source>
        <dbReference type="EnsemblPlants" id="AES63599"/>
    </source>
</evidence>
<gene>
    <name evidence="4" type="primary">11434346</name>
    <name evidence="2" type="ordered locus">MTR_2g010490</name>
    <name evidence="3" type="ORF">MtrunA17_Chr2g0280221</name>
</gene>
<dbReference type="AlphaFoldDB" id="G7IFC1"/>
<feature type="compositionally biased region" description="Polar residues" evidence="1">
    <location>
        <begin position="552"/>
        <end position="563"/>
    </location>
</feature>
<dbReference type="PANTHER" id="PTHR37241:SF1">
    <property type="entry name" value="NEUROFILAMENT HEAVY PROTEIN"/>
    <property type="match status" value="1"/>
</dbReference>
<organism evidence="2 5">
    <name type="scientific">Medicago truncatula</name>
    <name type="common">Barrel medic</name>
    <name type="synonym">Medicago tribuloides</name>
    <dbReference type="NCBI Taxonomy" id="3880"/>
    <lineage>
        <taxon>Eukaryota</taxon>
        <taxon>Viridiplantae</taxon>
        <taxon>Streptophyta</taxon>
        <taxon>Embryophyta</taxon>
        <taxon>Tracheophyta</taxon>
        <taxon>Spermatophyta</taxon>
        <taxon>Magnoliopsida</taxon>
        <taxon>eudicotyledons</taxon>
        <taxon>Gunneridae</taxon>
        <taxon>Pentapetalae</taxon>
        <taxon>rosids</taxon>
        <taxon>fabids</taxon>
        <taxon>Fabales</taxon>
        <taxon>Fabaceae</taxon>
        <taxon>Papilionoideae</taxon>
        <taxon>50 kb inversion clade</taxon>
        <taxon>NPAAA clade</taxon>
        <taxon>Hologalegina</taxon>
        <taxon>IRL clade</taxon>
        <taxon>Trifolieae</taxon>
        <taxon>Medicago</taxon>
    </lineage>
</organism>
<dbReference type="STRING" id="3880.G7IFC1"/>
<evidence type="ECO:0000313" key="3">
    <source>
        <dbReference type="EMBL" id="RHN71750.1"/>
    </source>
</evidence>
<sequence>MSENRFLPIIEEEEIEIDDDFYEKIEAPKFVDLTKPDKRRPDDDRHWFCARFGCDQKHEEEFDSEAIYKNFVLRVMAARSPNVRLRKALNRREREASSNLKCPNTAPAKPRMSRMDFISSLSHKVTENKVKVVKPLSKVAATPKAKVKQSPSVSKALTTPRNQKKVSNLEQFRSVQNKKSLTVAVSKPKSRVVAKALVFNSPKKVVGTKSSVELKTSMKALCSAMKKLEFNGVKKNGEGCNNSLPVGSSRKVQFKGREVKSRVFDSLYSSNRNEPENNTVKCLKEKKAKAMEKNHVPVPHESDSSELETEEKSRSDSLERGESSVLTLSEASRDDITSLSTSKEEEKSSVLTLSQASGDDVTSLSSSNEEEKSSVLTRSEVSRDDITSLSSSNNEEKKTIEESENEEKRITVSHKRRIPEAKKRKAVGSSMSSDDKENEIQLNENDDKENSSAPCENIRRDVSTINDGSKKNILESKQEDGKIHKKSTSTTTGSQVVKYRKLKPTNPKPFKFRTDERGILKEAKLEKKITSPLKEITAKDGNAIKKHKNKNETCTAQSDQDYYSSCSENSNQTTQQNQTGNIHSDNNYNSKVQLILSAKTPNRNPGSKLQKHIDLDENFKRKSKMMQRNVVMPRSVLSKKKEKVVLGTACKLGVITEKRSDTLKPKDTTKPRKNDASCSQGRRTLTVPKEPKFHSLHVPKSCTTRKPT</sequence>
<dbReference type="EMBL" id="CM001218">
    <property type="protein sequence ID" value="AES63599.1"/>
    <property type="molecule type" value="Genomic_DNA"/>
</dbReference>
<feature type="compositionally biased region" description="Basic and acidic residues" evidence="1">
    <location>
        <begin position="457"/>
        <end position="482"/>
    </location>
</feature>
<feature type="region of interest" description="Disordered" evidence="1">
    <location>
        <begin position="552"/>
        <end position="586"/>
    </location>
</feature>
<feature type="compositionally biased region" description="Low complexity" evidence="1">
    <location>
        <begin position="564"/>
        <end position="581"/>
    </location>
</feature>
<keyword evidence="5" id="KW-1185">Reference proteome</keyword>
<feature type="compositionally biased region" description="Basic and acidic residues" evidence="1">
    <location>
        <begin position="310"/>
        <end position="322"/>
    </location>
</feature>
<accession>G7IFC1</accession>
<dbReference type="eggNOG" id="ENOG502R6X8">
    <property type="taxonomic scope" value="Eukaryota"/>
</dbReference>
<dbReference type="PANTHER" id="PTHR37241">
    <property type="entry name" value="NEUROFILAMENT HEAVY PROTEIN"/>
    <property type="match status" value="1"/>
</dbReference>
<dbReference type="KEGG" id="mtr:11434346"/>
<dbReference type="EnsemblPlants" id="AES63599">
    <property type="protein sequence ID" value="AES63599"/>
    <property type="gene ID" value="MTR_2g010490"/>
</dbReference>
<dbReference type="Proteomes" id="UP000265566">
    <property type="component" value="Chromosome 2"/>
</dbReference>
<protein>
    <submittedName>
        <fullName evidence="2 4">Uncharacterized protein</fullName>
    </submittedName>
</protein>